<gene>
    <name evidence="20" type="ORF">NMH_2027</name>
</gene>
<dbReference type="InterPro" id="IPR006549">
    <property type="entry name" value="HAD-SF_hydro_IIIA"/>
</dbReference>
<keyword evidence="12 20" id="KW-0378">Hydrolase</keyword>
<evidence type="ECO:0000256" key="17">
    <source>
        <dbReference type="ARBA" id="ARBA00057015"/>
    </source>
</evidence>
<dbReference type="SUPFAM" id="SSF56784">
    <property type="entry name" value="HAD-like"/>
    <property type="match status" value="1"/>
</dbReference>
<dbReference type="PANTHER" id="PTHR42891:SF1">
    <property type="entry name" value="D-GLYCERO-BETA-D-MANNO-HEPTOSE-1,7-BISPHOSPHATE 7-PHOSPHATASE"/>
    <property type="match status" value="1"/>
</dbReference>
<dbReference type="GO" id="GO:0034200">
    <property type="term" value="F:D-glycero-beta-D-manno-heptose 1,7-bisphosphate 7-phosphatase activity"/>
    <property type="evidence" value="ECO:0007669"/>
    <property type="project" value="UniProtKB-EC"/>
</dbReference>
<keyword evidence="13" id="KW-0862">Zinc</keyword>
<dbReference type="EC" id="3.1.3.82" evidence="8"/>
<evidence type="ECO:0000256" key="10">
    <source>
        <dbReference type="ARBA" id="ARBA00022490"/>
    </source>
</evidence>
<evidence type="ECO:0000313" key="21">
    <source>
        <dbReference type="Proteomes" id="UP000032707"/>
    </source>
</evidence>
<evidence type="ECO:0000256" key="14">
    <source>
        <dbReference type="ARBA" id="ARBA00022842"/>
    </source>
</evidence>
<dbReference type="GO" id="GO:0046872">
    <property type="term" value="F:metal ion binding"/>
    <property type="evidence" value="ECO:0007669"/>
    <property type="project" value="UniProtKB-KW"/>
</dbReference>
<dbReference type="InterPro" id="IPR036412">
    <property type="entry name" value="HAD-like_sf"/>
</dbReference>
<proteinExistence type="inferred from homology"/>
<comment type="catalytic activity">
    <reaction evidence="1">
        <text>D-glycero-beta-D-manno-heptose 1,7-bisphosphate + H2O = D-glycero-beta-D-manno-heptose 1-phosphate + phosphate</text>
        <dbReference type="Rhea" id="RHEA:28518"/>
        <dbReference type="ChEBI" id="CHEBI:15377"/>
        <dbReference type="ChEBI" id="CHEBI:43474"/>
        <dbReference type="ChEBI" id="CHEBI:60208"/>
        <dbReference type="ChEBI" id="CHEBI:61593"/>
        <dbReference type="EC" id="3.1.3.82"/>
    </reaction>
</comment>
<comment type="pathway">
    <text evidence="5">Nucleotide-sugar biosynthesis; ADP-L-glycero-beta-D-manno-heptose biosynthesis; ADP-L-glycero-beta-D-manno-heptose from D-glycero-beta-D-manno-heptose 7-phosphate: step 2/4.</text>
</comment>
<dbReference type="EMBL" id="AEQZ01000043">
    <property type="protein sequence ID" value="EFV62891.1"/>
    <property type="molecule type" value="Genomic_DNA"/>
</dbReference>
<evidence type="ECO:0000256" key="7">
    <source>
        <dbReference type="ARBA" id="ARBA00011245"/>
    </source>
</evidence>
<dbReference type="NCBIfam" id="TIGR01656">
    <property type="entry name" value="Histidinol-ppas"/>
    <property type="match status" value="1"/>
</dbReference>
<comment type="cofactor">
    <cofactor evidence="2">
        <name>Mg(2+)</name>
        <dbReference type="ChEBI" id="CHEBI:18420"/>
    </cofactor>
</comment>
<dbReference type="PATRIC" id="fig|909420.4.peg.2243"/>
<dbReference type="PANTHER" id="PTHR42891">
    <property type="entry name" value="D-GLYCERO-BETA-D-MANNO-HEPTOSE-1,7-BISPHOSPHATE 7-PHOSPHATASE"/>
    <property type="match status" value="1"/>
</dbReference>
<comment type="similarity">
    <text evidence="6">Belongs to the GmhB family.</text>
</comment>
<comment type="cofactor">
    <cofactor evidence="3">
        <name>Zn(2+)</name>
        <dbReference type="ChEBI" id="CHEBI:29105"/>
    </cofactor>
</comment>
<dbReference type="GO" id="GO:0005975">
    <property type="term" value="P:carbohydrate metabolic process"/>
    <property type="evidence" value="ECO:0007669"/>
    <property type="project" value="InterPro"/>
</dbReference>
<organism evidence="20 21">
    <name type="scientific">Neisseria meningitidis serogroup B / serotype 15 (strain H44/76)</name>
    <dbReference type="NCBI Taxonomy" id="909420"/>
    <lineage>
        <taxon>Bacteria</taxon>
        <taxon>Pseudomonadati</taxon>
        <taxon>Pseudomonadota</taxon>
        <taxon>Betaproteobacteria</taxon>
        <taxon>Neisseriales</taxon>
        <taxon>Neisseriaceae</taxon>
        <taxon>Neisseria</taxon>
    </lineage>
</organism>
<dbReference type="CDD" id="cd07503">
    <property type="entry name" value="HAD_HisB-N"/>
    <property type="match status" value="1"/>
</dbReference>
<evidence type="ECO:0000256" key="9">
    <source>
        <dbReference type="ARBA" id="ARBA00014542"/>
    </source>
</evidence>
<comment type="pathway">
    <text evidence="18">Bacterial outer membrane biogenesis; LOS core biosynthesis.</text>
</comment>
<dbReference type="NCBIfam" id="TIGR01662">
    <property type="entry name" value="HAD-SF-IIIA"/>
    <property type="match status" value="1"/>
</dbReference>
<evidence type="ECO:0000256" key="6">
    <source>
        <dbReference type="ARBA" id="ARBA00005628"/>
    </source>
</evidence>
<sequence>MQRKIRPAENPPLQEQAGKHRQPPPKRRTRALQAVAGTGALSRGTGAFPPIFQYNATPDLPQSKGNAMKLIILDRDGVINQDRDDFVKSVDEWIPVEGSMDAVAFLTQAGYTVAVATNQSGIGRKYFTVQNLTEMHAKMHRLVRQAGGEINGIWFCPHTDADNCNCRKPKPGMIEDIIGRFNAQASETWLVGDSLRDLQAIDAVGGKPALVLTGKGKKTLSQHGHELPEHTQVFDTLLDFSQYIMQENTAPQAD</sequence>
<dbReference type="NCBIfam" id="NF006506">
    <property type="entry name" value="PRK08942.1"/>
    <property type="match status" value="1"/>
</dbReference>
<evidence type="ECO:0000256" key="18">
    <source>
        <dbReference type="ARBA" id="ARBA00060705"/>
    </source>
</evidence>
<dbReference type="Pfam" id="PF00702">
    <property type="entry name" value="Hydrolase"/>
    <property type="match status" value="1"/>
</dbReference>
<evidence type="ECO:0000256" key="16">
    <source>
        <dbReference type="ARBA" id="ARBA00031828"/>
    </source>
</evidence>
<reference evidence="20 21" key="1">
    <citation type="journal article" date="2011" name="J. Bacteriol.">
        <title>Genome sequence of Neisseria meningitidis serogroup B strain H44/76.</title>
        <authorList>
            <person name="Piet J.R."/>
            <person name="Huis In 't Veld R.A."/>
            <person name="van Schaik B.D."/>
            <person name="van Kampen A.H."/>
            <person name="Baas F."/>
            <person name="van de Beek D."/>
            <person name="Pannekoek Y."/>
            <person name="van der Ende A."/>
        </authorList>
    </citation>
    <scope>NUCLEOTIDE SEQUENCE [LARGE SCALE GENOMIC DNA]</scope>
    <source>
        <strain evidence="20 21">H44/76</strain>
    </source>
</reference>
<dbReference type="Proteomes" id="UP000032707">
    <property type="component" value="Unassembled WGS sequence"/>
</dbReference>
<dbReference type="Gene3D" id="3.40.50.1000">
    <property type="entry name" value="HAD superfamily/HAD-like"/>
    <property type="match status" value="1"/>
</dbReference>
<keyword evidence="11" id="KW-0479">Metal-binding</keyword>
<evidence type="ECO:0000313" key="20">
    <source>
        <dbReference type="EMBL" id="EFV62891.1"/>
    </source>
</evidence>
<protein>
    <recommendedName>
        <fullName evidence="9">D-glycero-beta-D-manno-heptose-1,7-bisphosphate 7-phosphatase</fullName>
        <ecNumber evidence="8">3.1.3.82</ecNumber>
    </recommendedName>
    <alternativeName>
        <fullName evidence="16">D,D-heptose 1,7-bisphosphate phosphatase</fullName>
    </alternativeName>
</protein>
<evidence type="ECO:0000256" key="13">
    <source>
        <dbReference type="ARBA" id="ARBA00022833"/>
    </source>
</evidence>
<evidence type="ECO:0000256" key="3">
    <source>
        <dbReference type="ARBA" id="ARBA00001947"/>
    </source>
</evidence>
<name>E6MZL2_NEIMH</name>
<dbReference type="GO" id="GO:0005737">
    <property type="term" value="C:cytoplasm"/>
    <property type="evidence" value="ECO:0007669"/>
    <property type="project" value="UniProtKB-SubCell"/>
</dbReference>
<evidence type="ECO:0000256" key="4">
    <source>
        <dbReference type="ARBA" id="ARBA00004496"/>
    </source>
</evidence>
<evidence type="ECO:0000256" key="15">
    <source>
        <dbReference type="ARBA" id="ARBA00023277"/>
    </source>
</evidence>
<comment type="caution">
    <text evidence="20">The sequence shown here is derived from an EMBL/GenBank/DDBJ whole genome shotgun (WGS) entry which is preliminary data.</text>
</comment>
<dbReference type="FunFam" id="3.40.50.1000:FF:000168">
    <property type="entry name" value="D,D-heptose 1,7-bisphosphate phosphatase"/>
    <property type="match status" value="1"/>
</dbReference>
<evidence type="ECO:0000256" key="19">
    <source>
        <dbReference type="SAM" id="MobiDB-lite"/>
    </source>
</evidence>
<keyword evidence="10" id="KW-0963">Cytoplasm</keyword>
<feature type="region of interest" description="Disordered" evidence="19">
    <location>
        <begin position="1"/>
        <end position="30"/>
    </location>
</feature>
<evidence type="ECO:0000256" key="2">
    <source>
        <dbReference type="ARBA" id="ARBA00001946"/>
    </source>
</evidence>
<dbReference type="InterPro" id="IPR004446">
    <property type="entry name" value="Heptose_bisP_phosphatase"/>
</dbReference>
<keyword evidence="15" id="KW-0119">Carbohydrate metabolism</keyword>
<comment type="subunit">
    <text evidence="7">Monomer.</text>
</comment>
<dbReference type="InterPro" id="IPR023214">
    <property type="entry name" value="HAD_sf"/>
</dbReference>
<evidence type="ECO:0000256" key="1">
    <source>
        <dbReference type="ARBA" id="ARBA00001226"/>
    </source>
</evidence>
<evidence type="ECO:0000256" key="12">
    <source>
        <dbReference type="ARBA" id="ARBA00022801"/>
    </source>
</evidence>
<keyword evidence="14" id="KW-0460">Magnesium</keyword>
<comment type="function">
    <text evidence="17">Converts the D-glycero-beta-D-manno-heptose 1,7-bisphosphate intermediate into D-glycero-beta-D-manno-heptose 1-phosphate by removing the phosphate group at the C-7 position.</text>
</comment>
<evidence type="ECO:0000256" key="8">
    <source>
        <dbReference type="ARBA" id="ARBA00012987"/>
    </source>
</evidence>
<feature type="compositionally biased region" description="Basic residues" evidence="19">
    <location>
        <begin position="19"/>
        <end position="30"/>
    </location>
</feature>
<accession>E6MZL2</accession>
<evidence type="ECO:0000256" key="11">
    <source>
        <dbReference type="ARBA" id="ARBA00022723"/>
    </source>
</evidence>
<dbReference type="InterPro" id="IPR006543">
    <property type="entry name" value="Histidinol-phos"/>
</dbReference>
<comment type="subcellular location">
    <subcellularLocation>
        <location evidence="4">Cytoplasm</location>
    </subcellularLocation>
</comment>
<evidence type="ECO:0000256" key="5">
    <source>
        <dbReference type="ARBA" id="ARBA00004708"/>
    </source>
</evidence>
<dbReference type="AlphaFoldDB" id="E6MZL2"/>